<name>A0ABR6UA82_9ACTN</name>
<organism evidence="1 2">
    <name type="scientific">Nocardioides deserti</name>
    <dbReference type="NCBI Taxonomy" id="1588644"/>
    <lineage>
        <taxon>Bacteria</taxon>
        <taxon>Bacillati</taxon>
        <taxon>Actinomycetota</taxon>
        <taxon>Actinomycetes</taxon>
        <taxon>Propionibacteriales</taxon>
        <taxon>Nocardioidaceae</taxon>
        <taxon>Nocardioides</taxon>
    </lineage>
</organism>
<comment type="caution">
    <text evidence="1">The sequence shown here is derived from an EMBL/GenBank/DDBJ whole genome shotgun (WGS) entry which is preliminary data.</text>
</comment>
<reference evidence="1 2" key="1">
    <citation type="submission" date="2020-08" db="EMBL/GenBank/DDBJ databases">
        <title>novel species in genus Nocardioides.</title>
        <authorList>
            <person name="Zhang G."/>
        </authorList>
    </citation>
    <scope>NUCLEOTIDE SEQUENCE [LARGE SCALE GENOMIC DNA]</scope>
    <source>
        <strain evidence="1 2">SC8A-24</strain>
    </source>
</reference>
<evidence type="ECO:0000313" key="2">
    <source>
        <dbReference type="Proteomes" id="UP000604001"/>
    </source>
</evidence>
<gene>
    <name evidence="1" type="ORF">H7344_13720</name>
</gene>
<evidence type="ECO:0008006" key="3">
    <source>
        <dbReference type="Google" id="ProtNLM"/>
    </source>
</evidence>
<dbReference type="Gene3D" id="3.10.129.10">
    <property type="entry name" value="Hotdog Thioesterase"/>
    <property type="match status" value="1"/>
</dbReference>
<dbReference type="SUPFAM" id="SSF54637">
    <property type="entry name" value="Thioesterase/thiol ester dehydrase-isomerase"/>
    <property type="match status" value="1"/>
</dbReference>
<dbReference type="InterPro" id="IPR029069">
    <property type="entry name" value="HotDog_dom_sf"/>
</dbReference>
<evidence type="ECO:0000313" key="1">
    <source>
        <dbReference type="EMBL" id="MBC2961356.1"/>
    </source>
</evidence>
<proteinExistence type="predicted"/>
<keyword evidence="2" id="KW-1185">Reference proteome</keyword>
<dbReference type="EMBL" id="JACMYC010000007">
    <property type="protein sequence ID" value="MBC2961356.1"/>
    <property type="molecule type" value="Genomic_DNA"/>
</dbReference>
<protein>
    <recommendedName>
        <fullName evidence="3">Thioesterase family protein</fullName>
    </recommendedName>
</protein>
<accession>A0ABR6UA82</accession>
<dbReference type="Proteomes" id="UP000604001">
    <property type="component" value="Unassembled WGS sequence"/>
</dbReference>
<sequence>MTVPARFNGPPGSGNGGWCAGAVAARVGTTGAVEVRLRKPPPLDTAMEVGEQDGWTVATRAGEVVLQARPGAEPEPLAPVAVGTARAAAAAYDGFADHPFGHCFSCGPERAEGDGLRIFPGQVEPGTVAAPWTPHDDHTTLEATWAAIDCAGAWAAGIGERAMVLGSMTAQVLGLPAAGVEHVVVGAVRSVEGRRHRTATTLRTADGDLVAAAEQVWFEIDPTTFG</sequence>